<proteinExistence type="predicted"/>
<evidence type="ECO:0000313" key="2">
    <source>
        <dbReference type="EMBL" id="KAB1650298.1"/>
    </source>
</evidence>
<dbReference type="CDD" id="cd06262">
    <property type="entry name" value="metallo-hydrolase-like_MBL-fold"/>
    <property type="match status" value="1"/>
</dbReference>
<dbReference type="PANTHER" id="PTHR23131:SF4">
    <property type="entry name" value="METALLO-BETA-LACTAMASE SUPERFAMILY POTEIN"/>
    <property type="match status" value="1"/>
</dbReference>
<reference evidence="2 3" key="1">
    <citation type="submission" date="2019-09" db="EMBL/GenBank/DDBJ databases">
        <title>Phylogeny of genus Pseudoclavibacter and closely related genus.</title>
        <authorList>
            <person name="Li Y."/>
        </authorList>
    </citation>
    <scope>NUCLEOTIDE SEQUENCE [LARGE SCALE GENOMIC DNA]</scope>
    <source>
        <strain evidence="2 3">EGI 60007</strain>
    </source>
</reference>
<dbReference type="InterPro" id="IPR036866">
    <property type="entry name" value="RibonucZ/Hydroxyglut_hydro"/>
</dbReference>
<accession>A0A6H9WQ86</accession>
<protein>
    <submittedName>
        <fullName evidence="2">MBL fold metallo-hydrolase</fullName>
    </submittedName>
</protein>
<sequence length="435" mass="46470">MTVPARRVRAASRVTAVPLVVASTLRLRPLHRHPETCVKGVRSSRGRARPTGYALGMTVDVAPRPTSSAQAEATRAGFVAAPERIDGDTFVVPMPTGIPFVVSTLCYVLRDRTGAAHVIDPGVNAPDNLDLLFRELRAHGIDRVATVTATHLHPDHVGLAPLVREQTGARLCLGRIEGDSVDAPWRERAGRVAALDAWGVPGDRRDDLLAIPESKAGARGADADLLLDDGDELPVVGRSVRALVTPGHTPGHLCFVESEANRVFTGDHVLPHINPGLGLGHPFDGNATSVGIAALEAIAALDATGPRARSGVTVDEPDRERYLDRDRQDAPIGGDRARLADRDRPLEALPGHGYRFVGLRSRALAIAAHHRARTAEVAAVLERDPDASVWDTASRVQWTAGWDGLSGFHRLSALAQTAQHVDRARARQPDGSTTS</sequence>
<comment type="caution">
    <text evidence="2">The sequence shown here is derived from an EMBL/GenBank/DDBJ whole genome shotgun (WGS) entry which is preliminary data.</text>
</comment>
<dbReference type="Gene3D" id="3.60.15.10">
    <property type="entry name" value="Ribonuclease Z/Hydroxyacylglutathione hydrolase-like"/>
    <property type="match status" value="1"/>
</dbReference>
<dbReference type="Pfam" id="PF00753">
    <property type="entry name" value="Lactamase_B"/>
    <property type="match status" value="1"/>
</dbReference>
<dbReference type="InterPro" id="IPR001279">
    <property type="entry name" value="Metallo-B-lactamas"/>
</dbReference>
<dbReference type="Proteomes" id="UP000431744">
    <property type="component" value="Unassembled WGS sequence"/>
</dbReference>
<keyword evidence="3" id="KW-1185">Reference proteome</keyword>
<dbReference type="OrthoDB" id="2971563at2"/>
<feature type="domain" description="Metallo-beta-lactamase" evidence="1">
    <location>
        <begin position="103"/>
        <end position="312"/>
    </location>
</feature>
<dbReference type="InterPro" id="IPR050662">
    <property type="entry name" value="Sec-metab_biosynth-thioest"/>
</dbReference>
<name>A0A6H9WQ86_9MICO</name>
<dbReference type="EMBL" id="WBJY01000001">
    <property type="protein sequence ID" value="KAB1650298.1"/>
    <property type="molecule type" value="Genomic_DNA"/>
</dbReference>
<dbReference type="GO" id="GO:0016787">
    <property type="term" value="F:hydrolase activity"/>
    <property type="evidence" value="ECO:0007669"/>
    <property type="project" value="UniProtKB-KW"/>
</dbReference>
<organism evidence="2 3">
    <name type="scientific">Pseudoclavibacter endophyticus</name>
    <dbReference type="NCBI Taxonomy" id="1778590"/>
    <lineage>
        <taxon>Bacteria</taxon>
        <taxon>Bacillati</taxon>
        <taxon>Actinomycetota</taxon>
        <taxon>Actinomycetes</taxon>
        <taxon>Micrococcales</taxon>
        <taxon>Microbacteriaceae</taxon>
        <taxon>Pseudoclavibacter</taxon>
    </lineage>
</organism>
<dbReference type="SMART" id="SM00849">
    <property type="entry name" value="Lactamase_B"/>
    <property type="match status" value="1"/>
</dbReference>
<keyword evidence="2" id="KW-0378">Hydrolase</keyword>
<gene>
    <name evidence="2" type="ORF">F8O04_08935</name>
</gene>
<evidence type="ECO:0000259" key="1">
    <source>
        <dbReference type="SMART" id="SM00849"/>
    </source>
</evidence>
<dbReference type="PANTHER" id="PTHR23131">
    <property type="entry name" value="ENDORIBONUCLEASE LACTB2"/>
    <property type="match status" value="1"/>
</dbReference>
<dbReference type="SUPFAM" id="SSF56281">
    <property type="entry name" value="Metallo-hydrolase/oxidoreductase"/>
    <property type="match status" value="1"/>
</dbReference>
<evidence type="ECO:0000313" key="3">
    <source>
        <dbReference type="Proteomes" id="UP000431744"/>
    </source>
</evidence>
<dbReference type="AlphaFoldDB" id="A0A6H9WQ86"/>